<dbReference type="GO" id="GO:0016787">
    <property type="term" value="F:hydrolase activity"/>
    <property type="evidence" value="ECO:0007669"/>
    <property type="project" value="UniProtKB-KW"/>
</dbReference>
<dbReference type="InterPro" id="IPR050792">
    <property type="entry name" value="ADP-ribosylglycohydrolase"/>
</dbReference>
<comment type="caution">
    <text evidence="2">The sequence shown here is derived from an EMBL/GenBank/DDBJ whole genome shotgun (WGS) entry which is preliminary data.</text>
</comment>
<proteinExistence type="predicted"/>
<dbReference type="AlphaFoldDB" id="A0A6H9Z577"/>
<keyword evidence="1" id="KW-0479">Metal-binding</keyword>
<comment type="cofactor">
    <cofactor evidence="1">
        <name>Mg(2+)</name>
        <dbReference type="ChEBI" id="CHEBI:18420"/>
    </cofactor>
    <text evidence="1">Binds 2 magnesium ions per subunit.</text>
</comment>
<feature type="binding site" evidence="1">
    <location>
        <position position="49"/>
    </location>
    <ligand>
        <name>Mg(2+)</name>
        <dbReference type="ChEBI" id="CHEBI:18420"/>
        <label>1</label>
    </ligand>
</feature>
<feature type="binding site" evidence="1">
    <location>
        <position position="254"/>
    </location>
    <ligand>
        <name>Mg(2+)</name>
        <dbReference type="ChEBI" id="CHEBI:18420"/>
        <label>1</label>
    </ligand>
</feature>
<gene>
    <name evidence="2" type="ORF">F8566_10030</name>
</gene>
<accession>A0A6H9Z577</accession>
<keyword evidence="3" id="KW-1185">Reference proteome</keyword>
<dbReference type="InterPro" id="IPR005502">
    <property type="entry name" value="Ribosyl_crysJ1"/>
</dbReference>
<feature type="binding site" evidence="1">
    <location>
        <position position="48"/>
    </location>
    <ligand>
        <name>Mg(2+)</name>
        <dbReference type="ChEBI" id="CHEBI:18420"/>
        <label>1</label>
    </ligand>
</feature>
<sequence length="295" mass="31142">MDQSERTMLMRTSLTGLSVGDAFGDQFFLHANRHLTATDDPPPPWEWSDDTEMACSVVSCLEANGRIDQDALATAFAMRLDMGRRYGAGALELLERIRDGHPWRAASVESFGGNGSFGNGAAMRVAPLGAYFNGDPERAAGEATLQAEITHSHSEGIAGAVAVAVAASIAIDCTAEALLETALEHTPGTYVRRGLEQARKLPDATPERAAHVLGNGSRITAQDTVPFALWVAARHLNDYPAAIRACVAAGGDMDTTAAIVGGVVAIRTGIDDIPAAWIDSREPLPRWLAAAPDPA</sequence>
<keyword evidence="1" id="KW-0460">Magnesium</keyword>
<dbReference type="GO" id="GO:0046872">
    <property type="term" value="F:metal ion binding"/>
    <property type="evidence" value="ECO:0007669"/>
    <property type="project" value="UniProtKB-KW"/>
</dbReference>
<evidence type="ECO:0000313" key="2">
    <source>
        <dbReference type="EMBL" id="KAB2350132.1"/>
    </source>
</evidence>
<evidence type="ECO:0000313" key="3">
    <source>
        <dbReference type="Proteomes" id="UP000468735"/>
    </source>
</evidence>
<dbReference type="InterPro" id="IPR036705">
    <property type="entry name" value="Ribosyl_crysJ1_sf"/>
</dbReference>
<dbReference type="SUPFAM" id="SSF101478">
    <property type="entry name" value="ADP-ribosylglycohydrolase"/>
    <property type="match status" value="1"/>
</dbReference>
<dbReference type="EMBL" id="WBMT01000004">
    <property type="protein sequence ID" value="KAB2350132.1"/>
    <property type="molecule type" value="Genomic_DNA"/>
</dbReference>
<feature type="binding site" evidence="1">
    <location>
        <position position="252"/>
    </location>
    <ligand>
        <name>Mg(2+)</name>
        <dbReference type="ChEBI" id="CHEBI:18420"/>
        <label>1</label>
    </ligand>
</feature>
<dbReference type="PANTHER" id="PTHR16222">
    <property type="entry name" value="ADP-RIBOSYLGLYCOHYDROLASE"/>
    <property type="match status" value="1"/>
</dbReference>
<protein>
    <submittedName>
        <fullName evidence="2">ADP-ribosylglycohydrolase family protein</fullName>
    </submittedName>
</protein>
<feature type="binding site" evidence="1">
    <location>
        <position position="50"/>
    </location>
    <ligand>
        <name>Mg(2+)</name>
        <dbReference type="ChEBI" id="CHEBI:18420"/>
        <label>1</label>
    </ligand>
</feature>
<dbReference type="Gene3D" id="1.10.4080.10">
    <property type="entry name" value="ADP-ribosylation/Crystallin J1"/>
    <property type="match status" value="1"/>
</dbReference>
<dbReference type="Proteomes" id="UP000468735">
    <property type="component" value="Unassembled WGS sequence"/>
</dbReference>
<keyword evidence="2" id="KW-0378">Hydrolase</keyword>
<reference evidence="2 3" key="1">
    <citation type="submission" date="2019-09" db="EMBL/GenBank/DDBJ databases">
        <title>Actinomadura physcomitrii sp. nov., a novel actinomycete isolated from moss [Physcomitrium sphaericum (Ludw) Fuernr].</title>
        <authorList>
            <person name="Zhuang X."/>
            <person name="Liu C."/>
        </authorList>
    </citation>
    <scope>NUCLEOTIDE SEQUENCE [LARGE SCALE GENOMIC DNA]</scope>
    <source>
        <strain evidence="2 3">HMC1</strain>
    </source>
</reference>
<feature type="binding site" evidence="1">
    <location>
        <position position="255"/>
    </location>
    <ligand>
        <name>Mg(2+)</name>
        <dbReference type="ChEBI" id="CHEBI:18420"/>
        <label>1</label>
    </ligand>
</feature>
<dbReference type="Pfam" id="PF03747">
    <property type="entry name" value="ADP_ribosyl_GH"/>
    <property type="match status" value="1"/>
</dbReference>
<organism evidence="2 3">
    <name type="scientific">Actinomadura rudentiformis</name>
    <dbReference type="NCBI Taxonomy" id="359158"/>
    <lineage>
        <taxon>Bacteria</taxon>
        <taxon>Bacillati</taxon>
        <taxon>Actinomycetota</taxon>
        <taxon>Actinomycetes</taxon>
        <taxon>Streptosporangiales</taxon>
        <taxon>Thermomonosporaceae</taxon>
        <taxon>Actinomadura</taxon>
    </lineage>
</organism>
<evidence type="ECO:0000256" key="1">
    <source>
        <dbReference type="PIRSR" id="PIRSR605502-1"/>
    </source>
</evidence>
<dbReference type="RefSeq" id="WP_151559767.1">
    <property type="nucleotide sequence ID" value="NZ_WBMT01000004.1"/>
</dbReference>
<dbReference type="OrthoDB" id="9798107at2"/>
<name>A0A6H9Z577_9ACTN</name>
<dbReference type="PANTHER" id="PTHR16222:SF12">
    <property type="entry name" value="ADP-RIBOSYLGLYCOHYDROLASE-RELATED"/>
    <property type="match status" value="1"/>
</dbReference>